<proteinExistence type="predicted"/>
<dbReference type="STRING" id="1123024.GCA_000423625_04647"/>
<name>A0A511D586_9PSEU</name>
<evidence type="ECO:0000313" key="2">
    <source>
        <dbReference type="EMBL" id="GEL19960.1"/>
    </source>
</evidence>
<comment type="caution">
    <text evidence="2">The sequence shown here is derived from an EMBL/GenBank/DDBJ whole genome shotgun (WGS) entry which is preliminary data.</text>
</comment>
<accession>A0A511D586</accession>
<dbReference type="EMBL" id="BJVI01000051">
    <property type="protein sequence ID" value="GEL19960.1"/>
    <property type="molecule type" value="Genomic_DNA"/>
</dbReference>
<reference evidence="2 3" key="1">
    <citation type="submission" date="2019-07" db="EMBL/GenBank/DDBJ databases">
        <title>Whole genome shotgun sequence of Pseudonocardia asaccharolytica NBRC 16224.</title>
        <authorList>
            <person name="Hosoyama A."/>
            <person name="Uohara A."/>
            <person name="Ohji S."/>
            <person name="Ichikawa N."/>
        </authorList>
    </citation>
    <scope>NUCLEOTIDE SEQUENCE [LARGE SCALE GENOMIC DNA]</scope>
    <source>
        <strain evidence="2 3">NBRC 16224</strain>
    </source>
</reference>
<dbReference type="AlphaFoldDB" id="A0A511D586"/>
<dbReference type="RefSeq" id="WP_037057919.1">
    <property type="nucleotide sequence ID" value="NZ_AUII01000039.1"/>
</dbReference>
<feature type="compositionally biased region" description="Basic and acidic residues" evidence="1">
    <location>
        <begin position="1"/>
        <end position="15"/>
    </location>
</feature>
<protein>
    <submittedName>
        <fullName evidence="2">Uncharacterized protein</fullName>
    </submittedName>
</protein>
<organism evidence="2 3">
    <name type="scientific">Pseudonocardia asaccharolytica DSM 44247 = NBRC 16224</name>
    <dbReference type="NCBI Taxonomy" id="1123024"/>
    <lineage>
        <taxon>Bacteria</taxon>
        <taxon>Bacillati</taxon>
        <taxon>Actinomycetota</taxon>
        <taxon>Actinomycetes</taxon>
        <taxon>Pseudonocardiales</taxon>
        <taxon>Pseudonocardiaceae</taxon>
        <taxon>Pseudonocardia</taxon>
    </lineage>
</organism>
<evidence type="ECO:0000313" key="3">
    <source>
        <dbReference type="Proteomes" id="UP000321328"/>
    </source>
</evidence>
<evidence type="ECO:0000256" key="1">
    <source>
        <dbReference type="SAM" id="MobiDB-lite"/>
    </source>
</evidence>
<gene>
    <name evidence="2" type="ORF">PA7_37970</name>
</gene>
<dbReference type="Proteomes" id="UP000321328">
    <property type="component" value="Unassembled WGS sequence"/>
</dbReference>
<sequence>MERGSAKHGPRHDDELAAELSGQLGAGGHREEWLDPEPPADDDPEAHATPLRRPGAGSGSRDVPDRLRPQDPAPARGRDENAGDGSAGPPESGASDAEG</sequence>
<feature type="region of interest" description="Disordered" evidence="1">
    <location>
        <begin position="1"/>
        <end position="99"/>
    </location>
</feature>
<keyword evidence="3" id="KW-1185">Reference proteome</keyword>
<feature type="compositionally biased region" description="Acidic residues" evidence="1">
    <location>
        <begin position="34"/>
        <end position="44"/>
    </location>
</feature>